<dbReference type="Pfam" id="PF18758">
    <property type="entry name" value="KDZ"/>
    <property type="match status" value="1"/>
</dbReference>
<keyword evidence="1" id="KW-0175">Coiled coil</keyword>
<gene>
    <name evidence="2" type="ORF">CPB84DRAFT_1854767</name>
</gene>
<evidence type="ECO:0000313" key="2">
    <source>
        <dbReference type="EMBL" id="KAF8871853.1"/>
    </source>
</evidence>
<sequence>MEVTVETARPAKHKPVANDAYEPGMKVPSATLDECHESFIAADSNRVKASTQFFTDTGLMALLCQHDRVLWLVNMTSAGEKQYYALCLLEKLFEHIPTAMRIGVLYDIGCQLHHSCLKYNFLGNVLDRITFGISVFHAYGHQWPCQIIYYPRKCQGFGLTDGEGCERFWSSIKALIPSLRVSGYYTRIYALDTKVKHLDEISLVGMGKWLQRKWKMTDGKKTASSTILDALYQKGVTEEALRKEWSNQVQEQTKPLPRQSKNLADKEIHSILALKENQKSYQVEIAALEDMIMTENFGPGMTVLEVQAQLQELNKKYKNTSKSINEKTVKLSLTDQENLKKLLGNKFLQVRMNALAVKQRIRERLRHRKYELESFGNSYRNAVNHQKLQQHAEQQIKRKEPGIQNLARTYNKLCSELEKLIQTKSAPIGARVPSKISLDGLFKLDIDHDIWQDDDLINDLDAAIEVPDWLGNDDIRAGIKALLQYDRCKEEERRLIKERQAMQEWFIEEWSLANLALECVEDDQDINLAYQFEQHKIKLLHLCLHWKTAVSNLPCSLPECWGPTDDELQWAKEYQVTEQVALVSRDRDEDVQDVDSDLEAIANPEDINEYFHDHVEDSDIELSDGEFEDYDEAELVDAIEGIDLAEEFRY</sequence>
<evidence type="ECO:0000313" key="3">
    <source>
        <dbReference type="Proteomes" id="UP000724874"/>
    </source>
</evidence>
<accession>A0A9P5TG28</accession>
<protein>
    <recommendedName>
        <fullName evidence="4">CxC1-like cysteine cluster associated with KDZ transposases domain-containing protein</fullName>
    </recommendedName>
</protein>
<dbReference type="PANTHER" id="PTHR33096:SF1">
    <property type="entry name" value="CXC1-LIKE CYSTEINE CLUSTER ASSOCIATED WITH KDZ TRANSPOSASES DOMAIN-CONTAINING PROTEIN"/>
    <property type="match status" value="1"/>
</dbReference>
<proteinExistence type="predicted"/>
<dbReference type="PANTHER" id="PTHR33096">
    <property type="entry name" value="CXC2 DOMAIN-CONTAINING PROTEIN"/>
    <property type="match status" value="1"/>
</dbReference>
<reference evidence="2" key="1">
    <citation type="submission" date="2020-11" db="EMBL/GenBank/DDBJ databases">
        <authorList>
            <consortium name="DOE Joint Genome Institute"/>
            <person name="Ahrendt S."/>
            <person name="Riley R."/>
            <person name="Andreopoulos W."/>
            <person name="LaButti K."/>
            <person name="Pangilinan J."/>
            <person name="Ruiz-duenas F.J."/>
            <person name="Barrasa J.M."/>
            <person name="Sanchez-Garcia M."/>
            <person name="Camarero S."/>
            <person name="Miyauchi S."/>
            <person name="Serrano A."/>
            <person name="Linde D."/>
            <person name="Babiker R."/>
            <person name="Drula E."/>
            <person name="Ayuso-Fernandez I."/>
            <person name="Pacheco R."/>
            <person name="Padilla G."/>
            <person name="Ferreira P."/>
            <person name="Barriuso J."/>
            <person name="Kellner H."/>
            <person name="Castanera R."/>
            <person name="Alfaro M."/>
            <person name="Ramirez L."/>
            <person name="Pisabarro A.G."/>
            <person name="Kuo A."/>
            <person name="Tritt A."/>
            <person name="Lipzen A."/>
            <person name="He G."/>
            <person name="Yan M."/>
            <person name="Ng V."/>
            <person name="Cullen D."/>
            <person name="Martin F."/>
            <person name="Rosso M.-N."/>
            <person name="Henrissat B."/>
            <person name="Hibbett D."/>
            <person name="Martinez A.T."/>
            <person name="Grigoriev I.V."/>
        </authorList>
    </citation>
    <scope>NUCLEOTIDE SEQUENCE</scope>
    <source>
        <strain evidence="2">AH 44721</strain>
    </source>
</reference>
<dbReference type="OrthoDB" id="3237105at2759"/>
<comment type="caution">
    <text evidence="2">The sequence shown here is derived from an EMBL/GenBank/DDBJ whole genome shotgun (WGS) entry which is preliminary data.</text>
</comment>
<organism evidence="2 3">
    <name type="scientific">Gymnopilus junonius</name>
    <name type="common">Spectacular rustgill mushroom</name>
    <name type="synonym">Gymnopilus spectabilis subsp. junonius</name>
    <dbReference type="NCBI Taxonomy" id="109634"/>
    <lineage>
        <taxon>Eukaryota</taxon>
        <taxon>Fungi</taxon>
        <taxon>Dikarya</taxon>
        <taxon>Basidiomycota</taxon>
        <taxon>Agaricomycotina</taxon>
        <taxon>Agaricomycetes</taxon>
        <taxon>Agaricomycetidae</taxon>
        <taxon>Agaricales</taxon>
        <taxon>Agaricineae</taxon>
        <taxon>Hymenogastraceae</taxon>
        <taxon>Gymnopilus</taxon>
    </lineage>
</organism>
<evidence type="ECO:0008006" key="4">
    <source>
        <dbReference type="Google" id="ProtNLM"/>
    </source>
</evidence>
<dbReference type="EMBL" id="JADNYJ010000289">
    <property type="protein sequence ID" value="KAF8871853.1"/>
    <property type="molecule type" value="Genomic_DNA"/>
</dbReference>
<dbReference type="InterPro" id="IPR040521">
    <property type="entry name" value="KDZ"/>
</dbReference>
<name>A0A9P5TG28_GYMJU</name>
<dbReference type="Proteomes" id="UP000724874">
    <property type="component" value="Unassembled WGS sequence"/>
</dbReference>
<keyword evidence="3" id="KW-1185">Reference proteome</keyword>
<evidence type="ECO:0000256" key="1">
    <source>
        <dbReference type="SAM" id="Coils"/>
    </source>
</evidence>
<feature type="coiled-coil region" evidence="1">
    <location>
        <begin position="271"/>
        <end position="330"/>
    </location>
</feature>
<dbReference type="AlphaFoldDB" id="A0A9P5TG28"/>